<feature type="chain" id="PRO_5047263505" evidence="1">
    <location>
        <begin position="21"/>
        <end position="316"/>
    </location>
</feature>
<evidence type="ECO:0000313" key="3">
    <source>
        <dbReference type="EMBL" id="MFC3141951.1"/>
    </source>
</evidence>
<comment type="caution">
    <text evidence="3">The sequence shown here is derived from an EMBL/GenBank/DDBJ whole genome shotgun (WGS) entry which is preliminary data.</text>
</comment>
<keyword evidence="1" id="KW-0732">Signal</keyword>
<dbReference type="InterPro" id="IPR023614">
    <property type="entry name" value="Porin_dom_sf"/>
</dbReference>
<evidence type="ECO:0000256" key="1">
    <source>
        <dbReference type="SAM" id="SignalP"/>
    </source>
</evidence>
<dbReference type="Gene3D" id="2.40.160.10">
    <property type="entry name" value="Porin"/>
    <property type="match status" value="1"/>
</dbReference>
<dbReference type="InterPro" id="IPR033900">
    <property type="entry name" value="Gram_neg_porin_domain"/>
</dbReference>
<dbReference type="EMBL" id="JBHRTB010000010">
    <property type="protein sequence ID" value="MFC3141951.1"/>
    <property type="molecule type" value="Genomic_DNA"/>
</dbReference>
<dbReference type="Pfam" id="PF13609">
    <property type="entry name" value="Porin_4"/>
    <property type="match status" value="1"/>
</dbReference>
<gene>
    <name evidence="3" type="ORF">ACFOGP_04485</name>
</gene>
<name>A0ABV7GNT0_9RHOB</name>
<feature type="domain" description="Porin" evidence="2">
    <location>
        <begin position="7"/>
        <end position="295"/>
    </location>
</feature>
<proteinExistence type="predicted"/>
<reference evidence="4" key="1">
    <citation type="journal article" date="2019" name="Int. J. Syst. Evol. Microbiol.">
        <title>The Global Catalogue of Microorganisms (GCM) 10K type strain sequencing project: providing services to taxonomists for standard genome sequencing and annotation.</title>
        <authorList>
            <consortium name="The Broad Institute Genomics Platform"/>
            <consortium name="The Broad Institute Genome Sequencing Center for Infectious Disease"/>
            <person name="Wu L."/>
            <person name="Ma J."/>
        </authorList>
    </citation>
    <scope>NUCLEOTIDE SEQUENCE [LARGE SCALE GENOMIC DNA]</scope>
    <source>
        <strain evidence="4">KCTC 52366</strain>
    </source>
</reference>
<dbReference type="Proteomes" id="UP001595632">
    <property type="component" value="Unassembled WGS sequence"/>
</dbReference>
<keyword evidence="4" id="KW-1185">Reference proteome</keyword>
<accession>A0ABV7GNT0</accession>
<evidence type="ECO:0000259" key="2">
    <source>
        <dbReference type="Pfam" id="PF13609"/>
    </source>
</evidence>
<protein>
    <submittedName>
        <fullName evidence="3">Porin</fullName>
    </submittedName>
</protein>
<feature type="signal peptide" evidence="1">
    <location>
        <begin position="1"/>
        <end position="20"/>
    </location>
</feature>
<dbReference type="RefSeq" id="WP_275631804.1">
    <property type="nucleotide sequence ID" value="NZ_JARGYD010000002.1"/>
</dbReference>
<organism evidence="3 4">
    <name type="scientific">Psychromarinibacter halotolerans</name>
    <dbReference type="NCBI Taxonomy" id="1775175"/>
    <lineage>
        <taxon>Bacteria</taxon>
        <taxon>Pseudomonadati</taxon>
        <taxon>Pseudomonadota</taxon>
        <taxon>Alphaproteobacteria</taxon>
        <taxon>Rhodobacterales</taxon>
        <taxon>Paracoccaceae</taxon>
        <taxon>Psychromarinibacter</taxon>
    </lineage>
</organism>
<sequence length="316" mass="32101">MKKVLFATTALVASAGIASAQGVSIGGWAEMGIVGGGVYGDEVQFWTDIDVEFRMSGETDNGLTFGAGVDLDENGAFAGTTQGGEFIFISGAFGTLTMGDTDGALDWALSDVGMGASIDDAHTSHAGYNGNNVMDGFDGKDGQIARYDYSFGDFAFAVSAEIDDSGVDDPTFGVGATYATSFGGVDLGFGIGYQAASGPGFDSSAVGASVDVMFAGGFHAILNYTSYDDVVLGSGLVVDSHYAIGLGYTTGAISVSGNYGMFEGTGDDSQSGFGLQAAYDLGGGAEVQFGYGYSEMDMGGVTTDTDQFSLGVAMSF</sequence>
<evidence type="ECO:0000313" key="4">
    <source>
        <dbReference type="Proteomes" id="UP001595632"/>
    </source>
</evidence>
<dbReference type="SUPFAM" id="SSF56935">
    <property type="entry name" value="Porins"/>
    <property type="match status" value="1"/>
</dbReference>